<dbReference type="PANTHER" id="PTHR11668:SF484">
    <property type="entry name" value="SERINE_THREONINE-PROTEIN PHOSPHATASE PP-Z1-RELATED"/>
    <property type="match status" value="1"/>
</dbReference>
<protein>
    <recommendedName>
        <fullName evidence="5">Serine/threonine-protein phosphatase</fullName>
        <ecNumber evidence="5">3.1.3.16</ecNumber>
    </recommendedName>
</protein>
<feature type="domain" description="Serine/threonine specific protein phosphatases" evidence="7">
    <location>
        <begin position="313"/>
        <end position="318"/>
    </location>
</feature>
<dbReference type="SUPFAM" id="SSF56300">
    <property type="entry name" value="Metallo-dependent phosphatases"/>
    <property type="match status" value="1"/>
</dbReference>
<feature type="compositionally biased region" description="Polar residues" evidence="6">
    <location>
        <begin position="74"/>
        <end position="85"/>
    </location>
</feature>
<dbReference type="Pfam" id="PF00149">
    <property type="entry name" value="Metallophos"/>
    <property type="match status" value="1"/>
</dbReference>
<feature type="compositionally biased region" description="Low complexity" evidence="6">
    <location>
        <begin position="88"/>
        <end position="108"/>
    </location>
</feature>
<feature type="compositionally biased region" description="Polar residues" evidence="6">
    <location>
        <begin position="508"/>
        <end position="523"/>
    </location>
</feature>
<feature type="region of interest" description="Disordered" evidence="6">
    <location>
        <begin position="1"/>
        <end position="129"/>
    </location>
</feature>
<evidence type="ECO:0000256" key="4">
    <source>
        <dbReference type="ARBA" id="ARBA00023211"/>
    </source>
</evidence>
<evidence type="ECO:0000256" key="3">
    <source>
        <dbReference type="ARBA" id="ARBA00022912"/>
    </source>
</evidence>
<gene>
    <name evidence="8" type="primary">pzh1</name>
    <name evidence="8" type="ORF">Plec18167_002238</name>
</gene>
<reference evidence="8 9" key="1">
    <citation type="journal article" date="2024" name="IMA Fungus">
        <title>IMA Genome - F19 : A genome assembly and annotation guide to empower mycologists, including annotated draft genome sequences of Ceratocystis pirilliformis, Diaporthe australafricana, Fusarium ophioides, Paecilomyces lecythidis, and Sporothrix stenoceras.</title>
        <authorList>
            <person name="Aylward J."/>
            <person name="Wilson A.M."/>
            <person name="Visagie C.M."/>
            <person name="Spraker J."/>
            <person name="Barnes I."/>
            <person name="Buitendag C."/>
            <person name="Ceriani C."/>
            <person name="Del Mar Angel L."/>
            <person name="du Plessis D."/>
            <person name="Fuchs T."/>
            <person name="Gasser K."/>
            <person name="Kramer D."/>
            <person name="Li W."/>
            <person name="Munsamy K."/>
            <person name="Piso A."/>
            <person name="Price J.L."/>
            <person name="Sonnekus B."/>
            <person name="Thomas C."/>
            <person name="van der Nest A."/>
            <person name="van Dijk A."/>
            <person name="van Heerden A."/>
            <person name="van Vuuren N."/>
            <person name="Yilmaz N."/>
            <person name="Duong T.A."/>
            <person name="van der Merwe N.A."/>
            <person name="Wingfield M.J."/>
            <person name="Wingfield B.D."/>
        </authorList>
    </citation>
    <scope>NUCLEOTIDE SEQUENCE [LARGE SCALE GENOMIC DNA]</scope>
    <source>
        <strain evidence="8 9">CMW 18167</strain>
    </source>
</reference>
<comment type="similarity">
    <text evidence="5">Belongs to the PPP phosphatase family.</text>
</comment>
<dbReference type="InterPro" id="IPR031675">
    <property type="entry name" value="STPPase_N"/>
</dbReference>
<organism evidence="8 9">
    <name type="scientific">Paecilomyces lecythidis</name>
    <dbReference type="NCBI Taxonomy" id="3004212"/>
    <lineage>
        <taxon>Eukaryota</taxon>
        <taxon>Fungi</taxon>
        <taxon>Dikarya</taxon>
        <taxon>Ascomycota</taxon>
        <taxon>Pezizomycotina</taxon>
        <taxon>Eurotiomycetes</taxon>
        <taxon>Eurotiomycetidae</taxon>
        <taxon>Eurotiales</taxon>
        <taxon>Thermoascaceae</taxon>
        <taxon>Paecilomyces</taxon>
    </lineage>
</organism>
<keyword evidence="3" id="KW-0904">Protein phosphatase</keyword>
<feature type="compositionally biased region" description="Polar residues" evidence="6">
    <location>
        <begin position="19"/>
        <end position="28"/>
    </location>
</feature>
<dbReference type="PRINTS" id="PR00114">
    <property type="entry name" value="STPHPHTASE"/>
</dbReference>
<name>A0ABR3Y8L8_9EURO</name>
<dbReference type="InterPro" id="IPR006186">
    <property type="entry name" value="Ser/Thr-sp_prot-phosphatase"/>
</dbReference>
<dbReference type="Proteomes" id="UP001583193">
    <property type="component" value="Unassembled WGS sequence"/>
</dbReference>
<sequence length="674" mass="73977">MGQSQSKSGARTPTGPGDSLQSYPSFSRSDTKESLRSLRGSIRSKIPGAGKNGSDSPRGSTAGLDTDKSDAGSVKSTNSTRSTRANRVPSNASSQSQPQSPGSVVSDGDVPDPPPSPSQSTSLNRGHKDVDAAQQAGEVDLVSDAPPSIPPVTPLVPGESILIKHENQLNPIMQEILAIEQASNSPGVGMGMGALKSIDLDDMISRLLDAGYSTKVTKAVCLKNAEITAICTAARELLLSQPALVELSAPVKIVGDVHGQYTDLIRLFEMCGFPPAANYLFLGDYVDRGKQSLETILLLLCYKLKYPENFFLLRGNHECANVTRVYGFYDECKRRCNIKVWKTFIDTFNCLPIASIVAGKIFCVHGGLSPSLSHMDDIRGIARPTDVPDYGLLNDLLWSDPADMEEDWEPNERGVSYCFGKKVIMDFLQKHDFDLVCRAHMVVEDGYEFYQDRILVTVFSAPNYCGEFDNWGAIMSVSGELLCSFELLKPLDSSALKNHIKKGRNKRNSMLNSPTAQPSPSTTASYMNLRERMRRSSSSSFTASPSTTQNSVVIGLGPEMQATFDAVTAINTMRNKTNRAVHLDPTLALSLRRRIYSEMQVPTGISDELGLPPKTLPQFLHNETARREHIWTRDRVSTELQDAFRLDTPQNHHDWQGDDSSDISFFSEYDGVPF</sequence>
<comment type="catalytic activity">
    <reaction evidence="5">
        <text>O-phospho-L-threonyl-[protein] + H2O = L-threonyl-[protein] + phosphate</text>
        <dbReference type="Rhea" id="RHEA:47004"/>
        <dbReference type="Rhea" id="RHEA-COMP:11060"/>
        <dbReference type="Rhea" id="RHEA-COMP:11605"/>
        <dbReference type="ChEBI" id="CHEBI:15377"/>
        <dbReference type="ChEBI" id="CHEBI:30013"/>
        <dbReference type="ChEBI" id="CHEBI:43474"/>
        <dbReference type="ChEBI" id="CHEBI:61977"/>
        <dbReference type="EC" id="3.1.3.16"/>
    </reaction>
</comment>
<feature type="compositionally biased region" description="Polar residues" evidence="6">
    <location>
        <begin position="1"/>
        <end position="11"/>
    </location>
</feature>
<keyword evidence="4" id="KW-0464">Manganese</keyword>
<dbReference type="Pfam" id="PF16891">
    <property type="entry name" value="STPPase_N"/>
    <property type="match status" value="1"/>
</dbReference>
<dbReference type="InterPro" id="IPR029052">
    <property type="entry name" value="Metallo-depent_PP-like"/>
</dbReference>
<keyword evidence="9" id="KW-1185">Reference proteome</keyword>
<dbReference type="InterPro" id="IPR050341">
    <property type="entry name" value="PP1_catalytic_subunit"/>
</dbReference>
<keyword evidence="2 5" id="KW-0378">Hydrolase</keyword>
<feature type="region of interest" description="Disordered" evidence="6">
    <location>
        <begin position="502"/>
        <end position="523"/>
    </location>
</feature>
<evidence type="ECO:0000256" key="6">
    <source>
        <dbReference type="SAM" id="MobiDB-lite"/>
    </source>
</evidence>
<evidence type="ECO:0000259" key="7">
    <source>
        <dbReference type="PROSITE" id="PS00125"/>
    </source>
</evidence>
<dbReference type="Gene3D" id="3.60.21.10">
    <property type="match status" value="1"/>
</dbReference>
<accession>A0ABR3Y8L8</accession>
<keyword evidence="1" id="KW-0479">Metal-binding</keyword>
<evidence type="ECO:0000256" key="1">
    <source>
        <dbReference type="ARBA" id="ARBA00022723"/>
    </source>
</evidence>
<dbReference type="InterPro" id="IPR004843">
    <property type="entry name" value="Calcineurin-like_PHP"/>
</dbReference>
<dbReference type="PROSITE" id="PS00125">
    <property type="entry name" value="SER_THR_PHOSPHATASE"/>
    <property type="match status" value="1"/>
</dbReference>
<evidence type="ECO:0000256" key="5">
    <source>
        <dbReference type="RuleBase" id="RU004273"/>
    </source>
</evidence>
<comment type="caution">
    <text evidence="8">The sequence shown here is derived from an EMBL/GenBank/DDBJ whole genome shotgun (WGS) entry which is preliminary data.</text>
</comment>
<evidence type="ECO:0000313" key="9">
    <source>
        <dbReference type="Proteomes" id="UP001583193"/>
    </source>
</evidence>
<dbReference type="EMBL" id="JAVDPF010000004">
    <property type="protein sequence ID" value="KAL1884646.1"/>
    <property type="molecule type" value="Genomic_DNA"/>
</dbReference>
<dbReference type="PANTHER" id="PTHR11668">
    <property type="entry name" value="SERINE/THREONINE PROTEIN PHOSPHATASE"/>
    <property type="match status" value="1"/>
</dbReference>
<evidence type="ECO:0000256" key="2">
    <source>
        <dbReference type="ARBA" id="ARBA00022801"/>
    </source>
</evidence>
<dbReference type="GO" id="GO:0004722">
    <property type="term" value="F:protein serine/threonine phosphatase activity"/>
    <property type="evidence" value="ECO:0007669"/>
    <property type="project" value="UniProtKB-EC"/>
</dbReference>
<proteinExistence type="inferred from homology"/>
<evidence type="ECO:0000313" key="8">
    <source>
        <dbReference type="EMBL" id="KAL1884646.1"/>
    </source>
</evidence>
<dbReference type="EC" id="3.1.3.16" evidence="5"/>
<dbReference type="SMART" id="SM00156">
    <property type="entry name" value="PP2Ac"/>
    <property type="match status" value="1"/>
</dbReference>